<evidence type="ECO:0000313" key="2">
    <source>
        <dbReference type="Proteomes" id="UP000325315"/>
    </source>
</evidence>
<dbReference type="Proteomes" id="UP000325315">
    <property type="component" value="Unassembled WGS sequence"/>
</dbReference>
<dbReference type="AlphaFoldDB" id="A0A5B6WP86"/>
<gene>
    <name evidence="1" type="ORF">EPI10_005847</name>
</gene>
<comment type="caution">
    <text evidence="1">The sequence shown here is derived from an EMBL/GenBank/DDBJ whole genome shotgun (WGS) entry which is preliminary data.</text>
</comment>
<sequence length="78" mass="9139">MPRTKEPACSILTEPSLVLNHVNWDLGVTYSVHPESVKMYRDLKKLFWWPRMKKRDIGVCNEVSNFPEGQGRTLSSFW</sequence>
<evidence type="ECO:0000313" key="1">
    <source>
        <dbReference type="EMBL" id="KAA3483699.1"/>
    </source>
</evidence>
<protein>
    <submittedName>
        <fullName evidence="1">Transposon Ty3-I Gag-Pol polyprotein</fullName>
    </submittedName>
</protein>
<organism evidence="1 2">
    <name type="scientific">Gossypium australe</name>
    <dbReference type="NCBI Taxonomy" id="47621"/>
    <lineage>
        <taxon>Eukaryota</taxon>
        <taxon>Viridiplantae</taxon>
        <taxon>Streptophyta</taxon>
        <taxon>Embryophyta</taxon>
        <taxon>Tracheophyta</taxon>
        <taxon>Spermatophyta</taxon>
        <taxon>Magnoliopsida</taxon>
        <taxon>eudicotyledons</taxon>
        <taxon>Gunneridae</taxon>
        <taxon>Pentapetalae</taxon>
        <taxon>rosids</taxon>
        <taxon>malvids</taxon>
        <taxon>Malvales</taxon>
        <taxon>Malvaceae</taxon>
        <taxon>Malvoideae</taxon>
        <taxon>Gossypium</taxon>
    </lineage>
</organism>
<dbReference type="EMBL" id="SMMG02000002">
    <property type="protein sequence ID" value="KAA3483699.1"/>
    <property type="molecule type" value="Genomic_DNA"/>
</dbReference>
<name>A0A5B6WP86_9ROSI</name>
<dbReference type="Gene3D" id="1.10.340.70">
    <property type="match status" value="1"/>
</dbReference>
<reference evidence="2" key="1">
    <citation type="journal article" date="2019" name="Plant Biotechnol. J.">
        <title>Genome sequencing of the Australian wild diploid species Gossypium australe highlights disease resistance and delayed gland morphogenesis.</title>
        <authorList>
            <person name="Cai Y."/>
            <person name="Cai X."/>
            <person name="Wang Q."/>
            <person name="Wang P."/>
            <person name="Zhang Y."/>
            <person name="Cai C."/>
            <person name="Xu Y."/>
            <person name="Wang K."/>
            <person name="Zhou Z."/>
            <person name="Wang C."/>
            <person name="Geng S."/>
            <person name="Li B."/>
            <person name="Dong Q."/>
            <person name="Hou Y."/>
            <person name="Wang H."/>
            <person name="Ai P."/>
            <person name="Liu Z."/>
            <person name="Yi F."/>
            <person name="Sun M."/>
            <person name="An G."/>
            <person name="Cheng J."/>
            <person name="Zhang Y."/>
            <person name="Shi Q."/>
            <person name="Xie Y."/>
            <person name="Shi X."/>
            <person name="Chang Y."/>
            <person name="Huang F."/>
            <person name="Chen Y."/>
            <person name="Hong S."/>
            <person name="Mi L."/>
            <person name="Sun Q."/>
            <person name="Zhang L."/>
            <person name="Zhou B."/>
            <person name="Peng R."/>
            <person name="Zhang X."/>
            <person name="Liu F."/>
        </authorList>
    </citation>
    <scope>NUCLEOTIDE SEQUENCE [LARGE SCALE GENOMIC DNA]</scope>
    <source>
        <strain evidence="2">cv. PA1801</strain>
    </source>
</reference>
<keyword evidence="2" id="KW-1185">Reference proteome</keyword>
<accession>A0A5B6WP86</accession>
<proteinExistence type="predicted"/>